<dbReference type="SMART" id="SM00433">
    <property type="entry name" value="TOP2c"/>
    <property type="match status" value="1"/>
</dbReference>
<feature type="region of interest" description="Disordered" evidence="8">
    <location>
        <begin position="1"/>
        <end position="21"/>
    </location>
</feature>
<dbReference type="EMBL" id="CP144754">
    <property type="protein sequence ID" value="WVZ97887.1"/>
    <property type="molecule type" value="Genomic_DNA"/>
</dbReference>
<evidence type="ECO:0000256" key="7">
    <source>
        <dbReference type="RuleBase" id="RU362094"/>
    </source>
</evidence>
<dbReference type="InterPro" id="IPR050634">
    <property type="entry name" value="DNA_Topoisomerase_II"/>
</dbReference>
<dbReference type="GO" id="GO:0005634">
    <property type="term" value="C:nucleus"/>
    <property type="evidence" value="ECO:0007669"/>
    <property type="project" value="TreeGrafter"/>
</dbReference>
<dbReference type="Gene3D" id="3.30.565.10">
    <property type="entry name" value="Histidine kinase-like ATPase, C-terminal domain"/>
    <property type="match status" value="1"/>
</dbReference>
<evidence type="ECO:0000256" key="5">
    <source>
        <dbReference type="ARBA" id="ARBA00023125"/>
    </source>
</evidence>
<dbReference type="InterPro" id="IPR020568">
    <property type="entry name" value="Ribosomal_Su5_D2-typ_SF"/>
</dbReference>
<dbReference type="Pfam" id="PF00204">
    <property type="entry name" value="DNA_gyraseB"/>
    <property type="match status" value="1"/>
</dbReference>
<comment type="similarity">
    <text evidence="7">Belongs to the type II topoisomerase family.</text>
</comment>
<comment type="subunit">
    <text evidence="3 7">Homodimer.</text>
</comment>
<keyword evidence="7" id="KW-0067">ATP-binding</keyword>
<dbReference type="PANTHER" id="PTHR10169:SF38">
    <property type="entry name" value="DNA TOPOISOMERASE 2"/>
    <property type="match status" value="1"/>
</dbReference>
<dbReference type="GO" id="GO:0003918">
    <property type="term" value="F:DNA topoisomerase type II (double strand cut, ATP-hydrolyzing) activity"/>
    <property type="evidence" value="ECO:0007669"/>
    <property type="project" value="UniProtKB-UniRule"/>
</dbReference>
<evidence type="ECO:0000256" key="8">
    <source>
        <dbReference type="SAM" id="MobiDB-lite"/>
    </source>
</evidence>
<sequence>MACIDKESRSPCSSAASNAGETPRGRILLRPQDYIGSIEKCTRKIWVAEVSSFTHRAVTYVPGLYKIFDEVLIYAADNKQSDPSMDSLRVEIDVHQGLISIYYNGKGVPIELHPEKGLYLPEMTFSHLSSHEEISGWLSNCYEEQTGRRNSYGVKLANLFSTEFAVETVDSRREKKFKQGVNWTRITFKPDLAKFCMTHLDDDVIALMKKRVVDVGGFLGVTGQVVFNGATLLQFRNFRDYALCYTRSVSKNTKRKISCVYHRVNGSLEVCVAPSQGTFQQVSFVNKFATTEGGTHVDFVSHQIAYRVAKCCNERLQLQVEESEVKKHLFIIVNLVMENPSFNSLARDALTSPHESFVLCCEISDDFVKHIVNCIASTLFPWDSSKRTKALKRRGYLFTEEADRNAPLTNKMTSSKQSDDHTPLGTLPVSRHQTFHSSRCLHVASSNG</sequence>
<evidence type="ECO:0000259" key="9">
    <source>
        <dbReference type="Pfam" id="PF00204"/>
    </source>
</evidence>
<dbReference type="GO" id="GO:0003677">
    <property type="term" value="F:DNA binding"/>
    <property type="evidence" value="ECO:0007669"/>
    <property type="project" value="UniProtKB-UniRule"/>
</dbReference>
<dbReference type="GO" id="GO:0000712">
    <property type="term" value="P:resolution of meiotic recombination intermediates"/>
    <property type="evidence" value="ECO:0007669"/>
    <property type="project" value="TreeGrafter"/>
</dbReference>
<keyword evidence="4 7" id="KW-0799">Topoisomerase</keyword>
<proteinExistence type="inferred from homology"/>
<dbReference type="GO" id="GO:0000819">
    <property type="term" value="P:sister chromatid segregation"/>
    <property type="evidence" value="ECO:0007669"/>
    <property type="project" value="TreeGrafter"/>
</dbReference>
<evidence type="ECO:0000256" key="3">
    <source>
        <dbReference type="ARBA" id="ARBA00011738"/>
    </source>
</evidence>
<dbReference type="PANTHER" id="PTHR10169">
    <property type="entry name" value="DNA TOPOISOMERASE/GYRASE"/>
    <property type="match status" value="1"/>
</dbReference>
<accession>A0AAQ3XIK0</accession>
<evidence type="ECO:0000256" key="1">
    <source>
        <dbReference type="ARBA" id="ARBA00000185"/>
    </source>
</evidence>
<dbReference type="SUPFAM" id="SSF55874">
    <property type="entry name" value="ATPase domain of HSP90 chaperone/DNA topoisomerase II/histidine kinase"/>
    <property type="match status" value="1"/>
</dbReference>
<dbReference type="GO" id="GO:0006265">
    <property type="term" value="P:DNA topological change"/>
    <property type="evidence" value="ECO:0007669"/>
    <property type="project" value="UniProtKB-UniRule"/>
</dbReference>
<evidence type="ECO:0000313" key="11">
    <source>
        <dbReference type="Proteomes" id="UP001341281"/>
    </source>
</evidence>
<evidence type="ECO:0000256" key="4">
    <source>
        <dbReference type="ARBA" id="ARBA00023029"/>
    </source>
</evidence>
<organism evidence="10 11">
    <name type="scientific">Paspalum notatum var. saurae</name>
    <dbReference type="NCBI Taxonomy" id="547442"/>
    <lineage>
        <taxon>Eukaryota</taxon>
        <taxon>Viridiplantae</taxon>
        <taxon>Streptophyta</taxon>
        <taxon>Embryophyta</taxon>
        <taxon>Tracheophyta</taxon>
        <taxon>Spermatophyta</taxon>
        <taxon>Magnoliopsida</taxon>
        <taxon>Liliopsida</taxon>
        <taxon>Poales</taxon>
        <taxon>Poaceae</taxon>
        <taxon>PACMAD clade</taxon>
        <taxon>Panicoideae</taxon>
        <taxon>Andropogonodae</taxon>
        <taxon>Paspaleae</taxon>
        <taxon>Paspalinae</taxon>
        <taxon>Paspalum</taxon>
    </lineage>
</organism>
<keyword evidence="7" id="KW-0547">Nucleotide-binding</keyword>
<dbReference type="InterPro" id="IPR001241">
    <property type="entry name" value="Topo_IIA"/>
</dbReference>
<dbReference type="AlphaFoldDB" id="A0AAQ3XIK0"/>
<keyword evidence="11" id="KW-1185">Reference proteome</keyword>
<dbReference type="SUPFAM" id="SSF54211">
    <property type="entry name" value="Ribosomal protein S5 domain 2-like"/>
    <property type="match status" value="1"/>
</dbReference>
<evidence type="ECO:0000256" key="2">
    <source>
        <dbReference type="ARBA" id="ARBA00001946"/>
    </source>
</evidence>
<comment type="cofactor">
    <cofactor evidence="2">
        <name>Mg(2+)</name>
        <dbReference type="ChEBI" id="CHEBI:18420"/>
    </cofactor>
</comment>
<feature type="region of interest" description="Disordered" evidence="8">
    <location>
        <begin position="407"/>
        <end position="429"/>
    </location>
</feature>
<feature type="compositionally biased region" description="Polar residues" evidence="8">
    <location>
        <begin position="10"/>
        <end position="20"/>
    </location>
</feature>
<protein>
    <recommendedName>
        <fullName evidence="7">DNA topoisomerase 2</fullName>
        <ecNumber evidence="7">5.6.2.2</ecNumber>
    </recommendedName>
</protein>
<comment type="function">
    <text evidence="7">Control of topological states of DNA by transient breakage and subsequent rejoining of DNA strands. Topoisomerase II makes double-strand breaks.</text>
</comment>
<reference evidence="10 11" key="1">
    <citation type="submission" date="2024-02" db="EMBL/GenBank/DDBJ databases">
        <title>High-quality chromosome-scale genome assembly of Pensacola bahiagrass (Paspalum notatum Flugge var. saurae).</title>
        <authorList>
            <person name="Vega J.M."/>
            <person name="Podio M."/>
            <person name="Orjuela J."/>
            <person name="Siena L.A."/>
            <person name="Pessino S.C."/>
            <person name="Combes M.C."/>
            <person name="Mariac C."/>
            <person name="Albertini E."/>
            <person name="Pupilli F."/>
            <person name="Ortiz J.P.A."/>
            <person name="Leblanc O."/>
        </authorList>
    </citation>
    <scope>NUCLEOTIDE SEQUENCE [LARGE SCALE GENOMIC DNA]</scope>
    <source>
        <strain evidence="10">R1</strain>
        <tissue evidence="10">Leaf</tissue>
    </source>
</reference>
<name>A0AAQ3XIK0_PASNO</name>
<feature type="domain" description="DNA topoisomerase type IIA subunit B" evidence="9">
    <location>
        <begin position="238"/>
        <end position="365"/>
    </location>
</feature>
<dbReference type="EC" id="5.6.2.2" evidence="7"/>
<evidence type="ECO:0000256" key="6">
    <source>
        <dbReference type="ARBA" id="ARBA00023235"/>
    </source>
</evidence>
<dbReference type="InterPro" id="IPR013506">
    <property type="entry name" value="Topo_IIA_bsu_dom2"/>
</dbReference>
<keyword evidence="6 7" id="KW-0413">Isomerase</keyword>
<keyword evidence="5 7" id="KW-0238">DNA-binding</keyword>
<gene>
    <name evidence="10" type="ORF">U9M48_043391</name>
</gene>
<evidence type="ECO:0000313" key="10">
    <source>
        <dbReference type="EMBL" id="WVZ97887.1"/>
    </source>
</evidence>
<dbReference type="PRINTS" id="PR00418">
    <property type="entry name" value="TPI2FAMILY"/>
</dbReference>
<feature type="compositionally biased region" description="Polar residues" evidence="8">
    <location>
        <begin position="407"/>
        <end position="416"/>
    </location>
</feature>
<comment type="catalytic activity">
    <reaction evidence="1 7">
        <text>ATP-dependent breakage, passage and rejoining of double-stranded DNA.</text>
        <dbReference type="EC" id="5.6.2.2"/>
    </reaction>
</comment>
<dbReference type="Gene3D" id="3.30.230.10">
    <property type="match status" value="1"/>
</dbReference>
<dbReference type="GO" id="GO:0005524">
    <property type="term" value="F:ATP binding"/>
    <property type="evidence" value="ECO:0007669"/>
    <property type="project" value="UniProtKB-UniRule"/>
</dbReference>
<dbReference type="InterPro" id="IPR036890">
    <property type="entry name" value="HATPase_C_sf"/>
</dbReference>
<dbReference type="Proteomes" id="UP001341281">
    <property type="component" value="Chromosome 10"/>
</dbReference>
<dbReference type="InterPro" id="IPR014721">
    <property type="entry name" value="Ribsml_uS5_D2-typ_fold_subgr"/>
</dbReference>